<comment type="caution">
    <text evidence="2">The sequence shown here is derived from an EMBL/GenBank/DDBJ whole genome shotgun (WGS) entry which is preliminary data.</text>
</comment>
<dbReference type="AlphaFoldDB" id="A0A448XNE8"/>
<evidence type="ECO:0000256" key="1">
    <source>
        <dbReference type="SAM" id="MobiDB-lite"/>
    </source>
</evidence>
<evidence type="ECO:0000313" key="3">
    <source>
        <dbReference type="Proteomes" id="UP000784294"/>
    </source>
</evidence>
<dbReference type="EMBL" id="CAAALY010266922">
    <property type="protein sequence ID" value="VEL40895.1"/>
    <property type="molecule type" value="Genomic_DNA"/>
</dbReference>
<keyword evidence="3" id="KW-1185">Reference proteome</keyword>
<evidence type="ECO:0000313" key="2">
    <source>
        <dbReference type="EMBL" id="VEL40895.1"/>
    </source>
</evidence>
<protein>
    <submittedName>
        <fullName evidence="2">Uncharacterized protein</fullName>
    </submittedName>
</protein>
<proteinExistence type="predicted"/>
<accession>A0A448XNE8</accession>
<feature type="compositionally biased region" description="Basic residues" evidence="1">
    <location>
        <begin position="27"/>
        <end position="37"/>
    </location>
</feature>
<sequence>MKKMTFTGTRPSSNEAHHIMGEGSARFHPKRGMKCRGQRQPERGIRTKRMQYTGILQSSSDEIDRRIHALTCEIKVSPTRLSQEIRRNPLSLRVCTFISGAISQAFSGTCKVASCADRLGSDSHACGY</sequence>
<feature type="region of interest" description="Disordered" evidence="1">
    <location>
        <begin position="1"/>
        <end position="44"/>
    </location>
</feature>
<organism evidence="2 3">
    <name type="scientific">Protopolystoma xenopodis</name>
    <dbReference type="NCBI Taxonomy" id="117903"/>
    <lineage>
        <taxon>Eukaryota</taxon>
        <taxon>Metazoa</taxon>
        <taxon>Spiralia</taxon>
        <taxon>Lophotrochozoa</taxon>
        <taxon>Platyhelminthes</taxon>
        <taxon>Monogenea</taxon>
        <taxon>Polyopisthocotylea</taxon>
        <taxon>Polystomatidea</taxon>
        <taxon>Polystomatidae</taxon>
        <taxon>Protopolystoma</taxon>
    </lineage>
</organism>
<name>A0A448XNE8_9PLAT</name>
<gene>
    <name evidence="2" type="ORF">PXEA_LOCUS34335</name>
</gene>
<dbReference type="Proteomes" id="UP000784294">
    <property type="component" value="Unassembled WGS sequence"/>
</dbReference>
<reference evidence="2" key="1">
    <citation type="submission" date="2018-11" db="EMBL/GenBank/DDBJ databases">
        <authorList>
            <consortium name="Pathogen Informatics"/>
        </authorList>
    </citation>
    <scope>NUCLEOTIDE SEQUENCE</scope>
</reference>
<feature type="compositionally biased region" description="Polar residues" evidence="1">
    <location>
        <begin position="1"/>
        <end position="14"/>
    </location>
</feature>